<feature type="region of interest" description="Disordered" evidence="10">
    <location>
        <begin position="225"/>
        <end position="251"/>
    </location>
</feature>
<dbReference type="GO" id="GO:0016853">
    <property type="term" value="F:isomerase activity"/>
    <property type="evidence" value="ECO:0007669"/>
    <property type="project" value="UniProtKB-KW"/>
</dbReference>
<evidence type="ECO:0000256" key="4">
    <source>
        <dbReference type="ARBA" id="ARBA00022272"/>
    </source>
</evidence>
<evidence type="ECO:0000256" key="3">
    <source>
        <dbReference type="ARBA" id="ARBA00012572"/>
    </source>
</evidence>
<dbReference type="PANTHER" id="PTHR42894:SF1">
    <property type="entry name" value="N-(5'-PHOSPHORIBOSYL)ANTHRANILATE ISOMERASE"/>
    <property type="match status" value="1"/>
</dbReference>
<keyword evidence="5 9" id="KW-0028">Amino-acid biosynthesis</keyword>
<evidence type="ECO:0000256" key="10">
    <source>
        <dbReference type="SAM" id="MobiDB-lite"/>
    </source>
</evidence>
<dbReference type="PANTHER" id="PTHR42894">
    <property type="entry name" value="N-(5'-PHOSPHORIBOSYL)ANTHRANILATE ISOMERASE"/>
    <property type="match status" value="1"/>
</dbReference>
<evidence type="ECO:0000259" key="11">
    <source>
        <dbReference type="Pfam" id="PF00697"/>
    </source>
</evidence>
<evidence type="ECO:0000256" key="1">
    <source>
        <dbReference type="ARBA" id="ARBA00001164"/>
    </source>
</evidence>
<comment type="similarity">
    <text evidence="9">Belongs to the TrpF family.</text>
</comment>
<evidence type="ECO:0000256" key="8">
    <source>
        <dbReference type="ARBA" id="ARBA00023235"/>
    </source>
</evidence>
<dbReference type="HAMAP" id="MF_00135">
    <property type="entry name" value="PRAI"/>
    <property type="match status" value="1"/>
</dbReference>
<feature type="domain" description="N-(5'phosphoribosyl) anthranilate isomerase (PRAI)" evidence="11">
    <location>
        <begin position="58"/>
        <end position="202"/>
    </location>
</feature>
<dbReference type="Pfam" id="PF00697">
    <property type="entry name" value="PRAI"/>
    <property type="match status" value="1"/>
</dbReference>
<evidence type="ECO:0000256" key="2">
    <source>
        <dbReference type="ARBA" id="ARBA00004664"/>
    </source>
</evidence>
<evidence type="ECO:0000256" key="6">
    <source>
        <dbReference type="ARBA" id="ARBA00022822"/>
    </source>
</evidence>
<comment type="pathway">
    <text evidence="2 9">Amino-acid biosynthesis; L-tryptophan biosynthesis; L-tryptophan from chorismate: step 3/5.</text>
</comment>
<dbReference type="InterPro" id="IPR044643">
    <property type="entry name" value="TrpF_fam"/>
</dbReference>
<evidence type="ECO:0000313" key="13">
    <source>
        <dbReference type="Proteomes" id="UP001164963"/>
    </source>
</evidence>
<dbReference type="InterPro" id="IPR001240">
    <property type="entry name" value="PRAI_dom"/>
</dbReference>
<gene>
    <name evidence="9" type="primary">trpF</name>
    <name evidence="12" type="ORF">NEH16_32300</name>
</gene>
<sequence>MTTLSPPRTLKVCGATSTRDIEVLAGAGAGLVGLWHGVPGGPADLPEHEVAALAAAVRATATLHPVLVTFLGDPDAVAGVLRRTGIRTVQLHAYQPPATVRALRTALPDAVIVKVLHVADGTCPERPLIGAYERAGTDLFLIDATTADGRVGSTGQRLDEETVLRLAERFTLPFWLAGGLDRTNRSAYERVLRHPRLRGIDVDTAARGGDGRFGAPEVAALAHAWDAGPGHPTPRTPSATDTPTTRPTEQP</sequence>
<organism evidence="12 13">
    <name type="scientific">Streptomyces drozdowiczii</name>
    <dbReference type="NCBI Taxonomy" id="202862"/>
    <lineage>
        <taxon>Bacteria</taxon>
        <taxon>Bacillati</taxon>
        <taxon>Actinomycetota</taxon>
        <taxon>Actinomycetes</taxon>
        <taxon>Kitasatosporales</taxon>
        <taxon>Streptomycetaceae</taxon>
        <taxon>Streptomyces</taxon>
    </lineage>
</organism>
<comment type="catalytic activity">
    <reaction evidence="1 9">
        <text>N-(5-phospho-beta-D-ribosyl)anthranilate = 1-(2-carboxyphenylamino)-1-deoxy-D-ribulose 5-phosphate</text>
        <dbReference type="Rhea" id="RHEA:21540"/>
        <dbReference type="ChEBI" id="CHEBI:18277"/>
        <dbReference type="ChEBI" id="CHEBI:58613"/>
        <dbReference type="EC" id="5.3.1.24"/>
    </reaction>
</comment>
<evidence type="ECO:0000313" key="12">
    <source>
        <dbReference type="EMBL" id="UZK58141.1"/>
    </source>
</evidence>
<name>A0ABY6Q1W9_9ACTN</name>
<reference evidence="12" key="1">
    <citation type="journal article" date="2022" name="Front. Microbiol.">
        <title>Mirubactin C rescues the lethal effect of cell wall biosynthesis mutations in Bacillus subtilis.</title>
        <authorList>
            <person name="Kepplinger B."/>
            <person name="Wen X."/>
            <person name="Tyler A.R."/>
            <person name="Kim B.Y."/>
            <person name="Brown J."/>
            <person name="Banks P."/>
            <person name="Dashti Y."/>
            <person name="Mackenzie E.S."/>
            <person name="Wills C."/>
            <person name="Kawai Y."/>
            <person name="Waldron K.J."/>
            <person name="Allenby N.E.E."/>
            <person name="Wu L.J."/>
            <person name="Hall M.J."/>
            <person name="Errington J."/>
        </authorList>
    </citation>
    <scope>NUCLEOTIDE SEQUENCE</scope>
    <source>
        <strain evidence="12">MDA8-470</strain>
    </source>
</reference>
<accession>A0ABY6Q1W9</accession>
<dbReference type="SUPFAM" id="SSF51366">
    <property type="entry name" value="Ribulose-phoshate binding barrel"/>
    <property type="match status" value="1"/>
</dbReference>
<protein>
    <recommendedName>
        <fullName evidence="4 9">N-(5'-phosphoribosyl)anthranilate isomerase</fullName>
        <shortName evidence="9">PRAI</shortName>
        <ecNumber evidence="3 9">5.3.1.24</ecNumber>
    </recommendedName>
</protein>
<proteinExistence type="inferred from homology"/>
<keyword evidence="8 9" id="KW-0413">Isomerase</keyword>
<dbReference type="InterPro" id="IPR013785">
    <property type="entry name" value="Aldolase_TIM"/>
</dbReference>
<dbReference type="Gene3D" id="3.20.20.70">
    <property type="entry name" value="Aldolase class I"/>
    <property type="match status" value="1"/>
</dbReference>
<keyword evidence="7 9" id="KW-0057">Aromatic amino acid biosynthesis</keyword>
<dbReference type="RefSeq" id="WP_265546692.1">
    <property type="nucleotide sequence ID" value="NZ_CP098740.1"/>
</dbReference>
<keyword evidence="6 9" id="KW-0822">Tryptophan biosynthesis</keyword>
<evidence type="ECO:0000256" key="9">
    <source>
        <dbReference type="HAMAP-Rule" id="MF_00135"/>
    </source>
</evidence>
<evidence type="ECO:0000256" key="5">
    <source>
        <dbReference type="ARBA" id="ARBA00022605"/>
    </source>
</evidence>
<dbReference type="EC" id="5.3.1.24" evidence="3 9"/>
<dbReference type="Proteomes" id="UP001164963">
    <property type="component" value="Chromosome"/>
</dbReference>
<keyword evidence="13" id="KW-1185">Reference proteome</keyword>
<feature type="compositionally biased region" description="Polar residues" evidence="10">
    <location>
        <begin position="236"/>
        <end position="251"/>
    </location>
</feature>
<evidence type="ECO:0000256" key="7">
    <source>
        <dbReference type="ARBA" id="ARBA00023141"/>
    </source>
</evidence>
<dbReference type="InterPro" id="IPR011060">
    <property type="entry name" value="RibuloseP-bd_barrel"/>
</dbReference>
<dbReference type="EMBL" id="CP098740">
    <property type="protein sequence ID" value="UZK58141.1"/>
    <property type="molecule type" value="Genomic_DNA"/>
</dbReference>